<dbReference type="AlphaFoldDB" id="A0AAD9AMJ8"/>
<dbReference type="GO" id="GO:0030170">
    <property type="term" value="F:pyridoxal phosphate binding"/>
    <property type="evidence" value="ECO:0007669"/>
    <property type="project" value="UniProtKB-UniRule"/>
</dbReference>
<keyword evidence="1 4" id="KW-0808">Transferase</keyword>
<dbReference type="Pfam" id="PF03473">
    <property type="entry name" value="MOSC"/>
    <property type="match status" value="1"/>
</dbReference>
<dbReference type="InterPro" id="IPR005302">
    <property type="entry name" value="MoCF_Sase_C"/>
</dbReference>
<protein>
    <recommendedName>
        <fullName evidence="4">Molybdenum cofactor sulfurase</fullName>
        <shortName evidence="4">MCS</shortName>
        <shortName evidence="4">MOS</shortName>
        <shortName evidence="4">MoCo sulfurase</shortName>
        <ecNumber evidence="4">2.8.1.9</ecNumber>
    </recommendedName>
    <alternativeName>
        <fullName evidence="4">Molybdenum cofactor sulfurtransferase</fullName>
    </alternativeName>
</protein>
<dbReference type="PANTHER" id="PTHR14237">
    <property type="entry name" value="MOLYBDOPTERIN COFACTOR SULFURASE MOSC"/>
    <property type="match status" value="1"/>
</dbReference>
<comment type="similarity">
    <text evidence="4">Belongs to the class-V pyridoxal-phosphate-dependent aminotransferase family. MOCOS subfamily.</text>
</comment>
<dbReference type="GO" id="GO:0008265">
    <property type="term" value="F:molybdenum cofactor sulfurtransferase activity"/>
    <property type="evidence" value="ECO:0007669"/>
    <property type="project" value="UniProtKB-UniRule"/>
</dbReference>
<evidence type="ECO:0000313" key="7">
    <source>
        <dbReference type="Proteomes" id="UP001243330"/>
    </source>
</evidence>
<reference evidence="6" key="1">
    <citation type="submission" date="2023-01" db="EMBL/GenBank/DDBJ databases">
        <title>Colletotrichum chrysophilum M932 genome sequence.</title>
        <authorList>
            <person name="Baroncelli R."/>
        </authorList>
    </citation>
    <scope>NUCLEOTIDE SEQUENCE</scope>
    <source>
        <strain evidence="6">M932</strain>
    </source>
</reference>
<comment type="function">
    <text evidence="4">Sulfurates the molybdenum cofactor. Sulfation of molybdenum is essential for xanthine dehydrogenase (XDH) and aldehyde oxidase (ADO) enzymes in which molybdenum cofactor is liganded by 1 oxygen and 1 sulfur atom in active form.</text>
</comment>
<sequence>MVSDPVNAGTSPIHSTYDARIEAIREYEYPMLKDQVYLDHAGMTLPAKSLMTSFGNEMSTTLFGNPHSTSTSSQLSTSRIEDIRTRVLQIFNADPARLDVVFVANATAGIKLVAEALRGTPEGFDYIYHQWSHTSLVGVRQEAKNSMCVDSEGLINWLDKQSRDCQVRADRPTLLAYPAQSNLDGRRLPLSWCNLARTSKEGKRIVTMLDAASYVSTSMLDLSDHHSAPDFTVLSFYKIFGFPDVGALVVKRECADVLMKRRYFGGGTVDSVISGPEAWHALKTRSIHQLLEDGTLPIHNILALNTAMNTHSRLFGTMNDISTHTSYLSKRLKRRLRALRHGNGTPACAVYSIEPEHHNDVGCGPIVAFNLKNEHGSWISLADFQKLASLQNLHLRTGTVCNPGGSSEILGLSSAQVKKNYADGFRCGDDNDLINGQPTGVIRASLGAMSTESDVDRFINFVQEFYVTRSDITAKPDEIRYGQDITTGTIQDIIVYPIKSCKGFHIPKNISWQVRPEGLMWDREWCLVHRGTGRALSQKRYPRMALLQPSIDLKNGTLSVVYLGFTPHGTPDSVSIPLTEDSDMSDSRGLLEWTVSRVCGETVNVERYISHHISEFFSNALDVPCDLARCSPKIYKAAMRLGKVRRLPKMCPQSAWDQTWSGPSAPACTTLGTTQHNTKGHQILLSNESPILAVTTSSLEALNAAIRASGGRDVSADVFRANIVIASSPEASAYAEDGWSDIRIGKLNFSVLGPCQRCHMVCIDPETGVKGAEPFVSLSRTRRFDGKVWFGVHMTMDRHVTTEDSSEEAHVVSVGQRILGNPAKSPNLPELT</sequence>
<feature type="active site" evidence="4">
    <location>
        <position position="401"/>
    </location>
</feature>
<dbReference type="Pfam" id="PF00266">
    <property type="entry name" value="Aminotran_5"/>
    <property type="match status" value="1"/>
</dbReference>
<evidence type="ECO:0000256" key="4">
    <source>
        <dbReference type="HAMAP-Rule" id="MF_03050"/>
    </source>
</evidence>
<keyword evidence="3 4" id="KW-0501">Molybdenum cofactor biosynthesis</keyword>
<evidence type="ECO:0000313" key="6">
    <source>
        <dbReference type="EMBL" id="KAK1851273.1"/>
    </source>
</evidence>
<dbReference type="GO" id="GO:0016829">
    <property type="term" value="F:lyase activity"/>
    <property type="evidence" value="ECO:0007669"/>
    <property type="project" value="UniProtKB-UniRule"/>
</dbReference>
<evidence type="ECO:0000256" key="3">
    <source>
        <dbReference type="ARBA" id="ARBA00023150"/>
    </source>
</evidence>
<evidence type="ECO:0000259" key="5">
    <source>
        <dbReference type="PROSITE" id="PS51340"/>
    </source>
</evidence>
<dbReference type="SUPFAM" id="SSF141673">
    <property type="entry name" value="MOSC N-terminal domain-like"/>
    <property type="match status" value="1"/>
</dbReference>
<dbReference type="HAMAP" id="MF_03050">
    <property type="entry name" value="MOCOS"/>
    <property type="match status" value="1"/>
</dbReference>
<dbReference type="InterPro" id="IPR011037">
    <property type="entry name" value="Pyrv_Knase-like_insert_dom_sf"/>
</dbReference>
<dbReference type="InterPro" id="IPR000192">
    <property type="entry name" value="Aminotrans_V_dom"/>
</dbReference>
<comment type="cofactor">
    <cofactor evidence="4">
        <name>pyridoxal 5'-phosphate</name>
        <dbReference type="ChEBI" id="CHEBI:597326"/>
    </cofactor>
</comment>
<accession>A0AAD9AMJ8</accession>
<dbReference type="InterPro" id="IPR015421">
    <property type="entry name" value="PyrdxlP-dep_Trfase_major"/>
</dbReference>
<comment type="caution">
    <text evidence="6">The sequence shown here is derived from an EMBL/GenBank/DDBJ whole genome shotgun (WGS) entry which is preliminary data.</text>
</comment>
<dbReference type="PROSITE" id="PS51340">
    <property type="entry name" value="MOSC"/>
    <property type="match status" value="1"/>
</dbReference>
<feature type="domain" description="MOSC" evidence="5">
    <location>
        <begin position="658"/>
        <end position="821"/>
    </location>
</feature>
<dbReference type="InterPro" id="IPR028886">
    <property type="entry name" value="MoCo_sulfurase"/>
</dbReference>
<dbReference type="SUPFAM" id="SSF50800">
    <property type="entry name" value="PK beta-barrel domain-like"/>
    <property type="match status" value="1"/>
</dbReference>
<gene>
    <name evidence="4" type="primary">hxB</name>
    <name evidence="6" type="ORF">CCHR01_06113</name>
</gene>
<dbReference type="SUPFAM" id="SSF53383">
    <property type="entry name" value="PLP-dependent transferases"/>
    <property type="match status" value="1"/>
</dbReference>
<dbReference type="GO" id="GO:0006777">
    <property type="term" value="P:Mo-molybdopterin cofactor biosynthetic process"/>
    <property type="evidence" value="ECO:0007669"/>
    <property type="project" value="UniProtKB-UniRule"/>
</dbReference>
<dbReference type="EMBL" id="JAQOWY010000100">
    <property type="protein sequence ID" value="KAK1851273.1"/>
    <property type="molecule type" value="Genomic_DNA"/>
</dbReference>
<dbReference type="InterPro" id="IPR015424">
    <property type="entry name" value="PyrdxlP-dep_Trfase"/>
</dbReference>
<evidence type="ECO:0000256" key="1">
    <source>
        <dbReference type="ARBA" id="ARBA00022679"/>
    </source>
</evidence>
<comment type="catalytic activity">
    <reaction evidence="4">
        <text>Mo-molybdopterin + L-cysteine + AH2 = thio-Mo-molybdopterin + L-alanine + A + H2O</text>
        <dbReference type="Rhea" id="RHEA:42636"/>
        <dbReference type="ChEBI" id="CHEBI:13193"/>
        <dbReference type="ChEBI" id="CHEBI:15377"/>
        <dbReference type="ChEBI" id="CHEBI:17499"/>
        <dbReference type="ChEBI" id="CHEBI:35235"/>
        <dbReference type="ChEBI" id="CHEBI:57972"/>
        <dbReference type="ChEBI" id="CHEBI:71302"/>
        <dbReference type="ChEBI" id="CHEBI:82685"/>
        <dbReference type="EC" id="2.8.1.9"/>
    </reaction>
</comment>
<dbReference type="Pfam" id="PF03476">
    <property type="entry name" value="MOSC_N"/>
    <property type="match status" value="1"/>
</dbReference>
<dbReference type="PANTHER" id="PTHR14237:SF80">
    <property type="entry name" value="MOLYBDENUM COFACTOR SULFURASE"/>
    <property type="match status" value="1"/>
</dbReference>
<dbReference type="GO" id="GO:0030151">
    <property type="term" value="F:molybdenum ion binding"/>
    <property type="evidence" value="ECO:0007669"/>
    <property type="project" value="UniProtKB-UniRule"/>
</dbReference>
<dbReference type="Proteomes" id="UP001243330">
    <property type="component" value="Unassembled WGS sequence"/>
</dbReference>
<keyword evidence="2 4" id="KW-0663">Pyridoxal phosphate</keyword>
<organism evidence="6 7">
    <name type="scientific">Colletotrichum chrysophilum</name>
    <dbReference type="NCBI Taxonomy" id="1836956"/>
    <lineage>
        <taxon>Eukaryota</taxon>
        <taxon>Fungi</taxon>
        <taxon>Dikarya</taxon>
        <taxon>Ascomycota</taxon>
        <taxon>Pezizomycotina</taxon>
        <taxon>Sordariomycetes</taxon>
        <taxon>Hypocreomycetidae</taxon>
        <taxon>Glomerellales</taxon>
        <taxon>Glomerellaceae</taxon>
        <taxon>Colletotrichum</taxon>
        <taxon>Colletotrichum gloeosporioides species complex</taxon>
    </lineage>
</organism>
<evidence type="ECO:0000256" key="2">
    <source>
        <dbReference type="ARBA" id="ARBA00022898"/>
    </source>
</evidence>
<dbReference type="Gene3D" id="3.40.640.10">
    <property type="entry name" value="Type I PLP-dependent aspartate aminotransferase-like (Major domain)"/>
    <property type="match status" value="1"/>
</dbReference>
<keyword evidence="7" id="KW-1185">Reference proteome</keyword>
<dbReference type="InterPro" id="IPR005303">
    <property type="entry name" value="MOCOS_middle"/>
</dbReference>
<feature type="modified residue" description="N6-(pyridoxal phosphate)lysine" evidence="4">
    <location>
        <position position="238"/>
    </location>
</feature>
<dbReference type="EC" id="2.8.1.9" evidence="4"/>
<name>A0AAD9AMJ8_9PEZI</name>
<proteinExistence type="inferred from homology"/>